<evidence type="ECO:0000313" key="1">
    <source>
        <dbReference type="EMBL" id="KAF5372581.1"/>
    </source>
</evidence>
<dbReference type="Proteomes" id="UP000559256">
    <property type="component" value="Unassembled WGS sequence"/>
</dbReference>
<sequence length="64" mass="7516">MSSKQRSGPRTRYQIIKDSWGNRLNFQLSYGLKMTPEDIEEGNAILDALEEQEKEDWKEANQNK</sequence>
<accession>A0A8H5GWY7</accession>
<name>A0A8H5GWY7_9AGAR</name>
<dbReference type="EMBL" id="JAACJM010000005">
    <property type="protein sequence ID" value="KAF5372581.1"/>
    <property type="molecule type" value="Genomic_DNA"/>
</dbReference>
<proteinExistence type="predicted"/>
<keyword evidence="2" id="KW-1185">Reference proteome</keyword>
<dbReference type="AlphaFoldDB" id="A0A8H5GWY7"/>
<evidence type="ECO:0000313" key="2">
    <source>
        <dbReference type="Proteomes" id="UP000559256"/>
    </source>
</evidence>
<gene>
    <name evidence="1" type="ORF">D9758_005149</name>
</gene>
<organism evidence="1 2">
    <name type="scientific">Tetrapyrgos nigripes</name>
    <dbReference type="NCBI Taxonomy" id="182062"/>
    <lineage>
        <taxon>Eukaryota</taxon>
        <taxon>Fungi</taxon>
        <taxon>Dikarya</taxon>
        <taxon>Basidiomycota</taxon>
        <taxon>Agaricomycotina</taxon>
        <taxon>Agaricomycetes</taxon>
        <taxon>Agaricomycetidae</taxon>
        <taxon>Agaricales</taxon>
        <taxon>Marasmiineae</taxon>
        <taxon>Marasmiaceae</taxon>
        <taxon>Tetrapyrgos</taxon>
    </lineage>
</organism>
<dbReference type="OrthoDB" id="4232400at2759"/>
<reference evidence="1 2" key="1">
    <citation type="journal article" date="2020" name="ISME J.">
        <title>Uncovering the hidden diversity of litter-decomposition mechanisms in mushroom-forming fungi.</title>
        <authorList>
            <person name="Floudas D."/>
            <person name="Bentzer J."/>
            <person name="Ahren D."/>
            <person name="Johansson T."/>
            <person name="Persson P."/>
            <person name="Tunlid A."/>
        </authorList>
    </citation>
    <scope>NUCLEOTIDE SEQUENCE [LARGE SCALE GENOMIC DNA]</scope>
    <source>
        <strain evidence="1 2">CBS 291.85</strain>
    </source>
</reference>
<protein>
    <submittedName>
        <fullName evidence="1">Uncharacterized protein</fullName>
    </submittedName>
</protein>
<comment type="caution">
    <text evidence="1">The sequence shown here is derived from an EMBL/GenBank/DDBJ whole genome shotgun (WGS) entry which is preliminary data.</text>
</comment>